<accession>A0A915BEP7</accession>
<dbReference type="Proteomes" id="UP000887569">
    <property type="component" value="Unplaced"/>
</dbReference>
<evidence type="ECO:0000313" key="1">
    <source>
        <dbReference type="Proteomes" id="UP000887569"/>
    </source>
</evidence>
<evidence type="ECO:0000313" key="2">
    <source>
        <dbReference type="WBParaSite" id="PgR037_g005_t03"/>
    </source>
</evidence>
<dbReference type="AlphaFoldDB" id="A0A915BEP7"/>
<name>A0A915BEP7_PARUN</name>
<keyword evidence="1" id="KW-1185">Reference proteome</keyword>
<organism evidence="1 2">
    <name type="scientific">Parascaris univalens</name>
    <name type="common">Nematode worm</name>
    <dbReference type="NCBI Taxonomy" id="6257"/>
    <lineage>
        <taxon>Eukaryota</taxon>
        <taxon>Metazoa</taxon>
        <taxon>Ecdysozoa</taxon>
        <taxon>Nematoda</taxon>
        <taxon>Chromadorea</taxon>
        <taxon>Rhabditida</taxon>
        <taxon>Spirurina</taxon>
        <taxon>Ascaridomorpha</taxon>
        <taxon>Ascaridoidea</taxon>
        <taxon>Ascarididae</taxon>
        <taxon>Parascaris</taxon>
    </lineage>
</organism>
<protein>
    <submittedName>
        <fullName evidence="2">Uncharacterized protein</fullName>
    </submittedName>
</protein>
<reference evidence="2" key="1">
    <citation type="submission" date="2022-11" db="UniProtKB">
        <authorList>
            <consortium name="WormBaseParasite"/>
        </authorList>
    </citation>
    <scope>IDENTIFICATION</scope>
</reference>
<proteinExistence type="predicted"/>
<dbReference type="WBParaSite" id="PgR037_g005_t03">
    <property type="protein sequence ID" value="PgR037_g005_t03"/>
    <property type="gene ID" value="PgR037_g005"/>
</dbReference>
<sequence>MRLITSVGLLEETQYWMSQKQCDPSEIHRVRVFDVAANLQMIIQMLRIFNSST</sequence>